<keyword evidence="5" id="KW-1185">Reference proteome</keyword>
<feature type="compositionally biased region" description="Basic and acidic residues" evidence="2">
    <location>
        <begin position="38"/>
        <end position="53"/>
    </location>
</feature>
<dbReference type="Pfam" id="PF04419">
    <property type="entry name" value="SERF-like_N"/>
    <property type="match status" value="1"/>
</dbReference>
<dbReference type="PANTHER" id="PTHR13596:SF0">
    <property type="entry name" value="SI:CH211-39K3.2-RELATED"/>
    <property type="match status" value="1"/>
</dbReference>
<proteinExistence type="inferred from homology"/>
<dbReference type="InterPro" id="IPR007513">
    <property type="entry name" value="SERF-like_N"/>
</dbReference>
<dbReference type="EMBL" id="BTRK01000005">
    <property type="protein sequence ID" value="GMR53928.1"/>
    <property type="molecule type" value="Genomic_DNA"/>
</dbReference>
<dbReference type="PANTHER" id="PTHR13596">
    <property type="entry name" value="SMALL EDRK-RICH FACTOR 1"/>
    <property type="match status" value="1"/>
</dbReference>
<feature type="region of interest" description="Disordered" evidence="2">
    <location>
        <begin position="1"/>
        <end position="53"/>
    </location>
</feature>
<dbReference type="AlphaFoldDB" id="A0AAN5CZK8"/>
<dbReference type="InterPro" id="IPR040211">
    <property type="entry name" value="SERF1/2-like"/>
</dbReference>
<comment type="similarity">
    <text evidence="1">Belongs to the SERF family.</text>
</comment>
<evidence type="ECO:0000259" key="3">
    <source>
        <dbReference type="Pfam" id="PF04419"/>
    </source>
</evidence>
<evidence type="ECO:0000256" key="2">
    <source>
        <dbReference type="SAM" id="MobiDB-lite"/>
    </source>
</evidence>
<comment type="caution">
    <text evidence="4">The sequence shown here is derived from an EMBL/GenBank/DDBJ whole genome shotgun (WGS) entry which is preliminary data.</text>
</comment>
<feature type="non-terminal residue" evidence="4">
    <location>
        <position position="1"/>
    </location>
</feature>
<reference evidence="5" key="1">
    <citation type="submission" date="2022-10" db="EMBL/GenBank/DDBJ databases">
        <title>Genome assembly of Pristionchus species.</title>
        <authorList>
            <person name="Yoshida K."/>
            <person name="Sommer R.J."/>
        </authorList>
    </citation>
    <scope>NUCLEOTIDE SEQUENCE [LARGE SCALE GENOMIC DNA]</scope>
    <source>
        <strain evidence="5">RS5460</strain>
    </source>
</reference>
<evidence type="ECO:0000313" key="4">
    <source>
        <dbReference type="EMBL" id="GMR53928.1"/>
    </source>
</evidence>
<protein>
    <recommendedName>
        <fullName evidence="3">Small EDRK-rich factor-like N-terminal domain-containing protein</fullName>
    </recommendedName>
</protein>
<accession>A0AAN5CZK8</accession>
<gene>
    <name evidence="4" type="ORF">PMAYCL1PPCAC_24123</name>
</gene>
<dbReference type="Proteomes" id="UP001328107">
    <property type="component" value="Unassembled WGS sequence"/>
</dbReference>
<feature type="compositionally biased region" description="Basic and acidic residues" evidence="2">
    <location>
        <begin position="1"/>
        <end position="20"/>
    </location>
</feature>
<evidence type="ECO:0000256" key="1">
    <source>
        <dbReference type="ARBA" id="ARBA00007309"/>
    </source>
</evidence>
<dbReference type="GO" id="GO:0005829">
    <property type="term" value="C:cytosol"/>
    <property type="evidence" value="ECO:0007669"/>
    <property type="project" value="TreeGrafter"/>
</dbReference>
<name>A0AAN5CZK8_9BILA</name>
<organism evidence="4 5">
    <name type="scientific">Pristionchus mayeri</name>
    <dbReference type="NCBI Taxonomy" id="1317129"/>
    <lineage>
        <taxon>Eukaryota</taxon>
        <taxon>Metazoa</taxon>
        <taxon>Ecdysozoa</taxon>
        <taxon>Nematoda</taxon>
        <taxon>Chromadorea</taxon>
        <taxon>Rhabditida</taxon>
        <taxon>Rhabditina</taxon>
        <taxon>Diplogasteromorpha</taxon>
        <taxon>Diplogasteroidea</taxon>
        <taxon>Neodiplogasteridae</taxon>
        <taxon>Pristionchus</taxon>
    </lineage>
</organism>
<evidence type="ECO:0000313" key="5">
    <source>
        <dbReference type="Proteomes" id="UP001328107"/>
    </source>
</evidence>
<sequence length="146" mass="16117">GNQRDLARAKNLKKQQDAKKSQGASGQSGNAGLSTQARMERDAAAMKVKQEKAAAKKAEEDAAKGATAKVAKIDPLAIMQPDLSPHLHTQECNVLIKLLHKDNNPRYAKRLVELQNLPEDYYTPVLHRMKEEGKLPHLNEQSGCKI</sequence>
<feature type="domain" description="Small EDRK-rich factor-like N-terminal" evidence="3">
    <location>
        <begin position="1"/>
        <end position="39"/>
    </location>
</feature>